<proteinExistence type="predicted"/>
<gene>
    <name evidence="5" type="ORF">HMPREF9488_02623</name>
</gene>
<dbReference type="CDD" id="cd02796">
    <property type="entry name" value="tRNA_bind_bactPheRS"/>
    <property type="match status" value="1"/>
</dbReference>
<dbReference type="InterPro" id="IPR033714">
    <property type="entry name" value="tRNA_bind_bactPheRS"/>
</dbReference>
<evidence type="ECO:0000256" key="2">
    <source>
        <dbReference type="ARBA" id="ARBA00022884"/>
    </source>
</evidence>
<dbReference type="GeneID" id="78228202"/>
<feature type="domain" description="TRNA-binding" evidence="4">
    <location>
        <begin position="88"/>
        <end position="199"/>
    </location>
</feature>
<dbReference type="PROSITE" id="PS50886">
    <property type="entry name" value="TRBD"/>
    <property type="match status" value="1"/>
</dbReference>
<dbReference type="AlphaFoldDB" id="E7GCY1"/>
<name>E7GCY1_9FIRM</name>
<dbReference type="STRING" id="100884.GCA_000269565_00275"/>
<dbReference type="InterPro" id="IPR037154">
    <property type="entry name" value="YtpR-like_sf"/>
</dbReference>
<dbReference type="Gene3D" id="3.30.1940.10">
    <property type="entry name" value="YtpR-like"/>
    <property type="match status" value="1"/>
</dbReference>
<dbReference type="NCBIfam" id="NF045760">
    <property type="entry name" value="YtpR"/>
    <property type="match status" value="1"/>
</dbReference>
<dbReference type="SUPFAM" id="SSF50249">
    <property type="entry name" value="Nucleic acid-binding proteins"/>
    <property type="match status" value="1"/>
</dbReference>
<evidence type="ECO:0000256" key="3">
    <source>
        <dbReference type="PROSITE-ProRule" id="PRU00209"/>
    </source>
</evidence>
<evidence type="ECO:0000256" key="1">
    <source>
        <dbReference type="ARBA" id="ARBA00022555"/>
    </source>
</evidence>
<dbReference type="Pfam" id="PF14794">
    <property type="entry name" value="DUF4479"/>
    <property type="match status" value="1"/>
</dbReference>
<dbReference type="InterPro" id="IPR027855">
    <property type="entry name" value="DUF4479"/>
</dbReference>
<dbReference type="GO" id="GO:0000049">
    <property type="term" value="F:tRNA binding"/>
    <property type="evidence" value="ECO:0007669"/>
    <property type="project" value="UniProtKB-UniRule"/>
</dbReference>
<reference evidence="5 6" key="1">
    <citation type="submission" date="2010-12" db="EMBL/GenBank/DDBJ databases">
        <title>The Genome Sequence of Coprobacillus sp. strain 29_1.</title>
        <authorList>
            <consortium name="The Broad Institute Genome Sequencing Platform"/>
            <person name="Earl A."/>
            <person name="Ward D."/>
            <person name="Feldgarden M."/>
            <person name="Gevers D."/>
            <person name="Daigneault M."/>
            <person name="Sibley C.D."/>
            <person name="White A."/>
            <person name="Strauss J."/>
            <person name="Allen-Vercoe E."/>
            <person name="Young S.K."/>
            <person name="Zeng Q."/>
            <person name="Gargeya S."/>
            <person name="Fitzgerald M."/>
            <person name="Haas B."/>
            <person name="Abouelleil A."/>
            <person name="Alvarado L."/>
            <person name="Arachchi H.M."/>
            <person name="Berlin A."/>
            <person name="Brown A."/>
            <person name="Chapman S.B."/>
            <person name="Chen Z."/>
            <person name="Dunbar C."/>
            <person name="Freedman E."/>
            <person name="Gearin G."/>
            <person name="Gellesch M."/>
            <person name="Goldberg J."/>
            <person name="Griggs A."/>
            <person name="Gujja S."/>
            <person name="Heilman E."/>
            <person name="Heiman D."/>
            <person name="Howarth C."/>
            <person name="Larson L."/>
            <person name="Lui A."/>
            <person name="MacDonald P.J.P."/>
            <person name="Mehta T."/>
            <person name="Montmayeur A."/>
            <person name="Murphy C."/>
            <person name="Neiman D."/>
            <person name="Pearson M."/>
            <person name="Priest M."/>
            <person name="Roberts A."/>
            <person name="Saif S."/>
            <person name="Shea T."/>
            <person name="Shenoy N."/>
            <person name="Sisk P."/>
            <person name="Stolte C."/>
            <person name="Sykes S."/>
            <person name="White J."/>
            <person name="Yandava C."/>
            <person name="Nusbaum C."/>
            <person name="Birren B."/>
        </authorList>
    </citation>
    <scope>NUCLEOTIDE SEQUENCE [LARGE SCALE GENOMIC DNA]</scope>
    <source>
        <strain evidence="5 6">29_1</strain>
    </source>
</reference>
<dbReference type="Pfam" id="PF01588">
    <property type="entry name" value="tRNA_bind"/>
    <property type="match status" value="1"/>
</dbReference>
<dbReference type="RefSeq" id="WP_008789711.1">
    <property type="nucleotide sequence ID" value="NZ_AKCB01000001.1"/>
</dbReference>
<keyword evidence="6" id="KW-1185">Reference proteome</keyword>
<comment type="caution">
    <text evidence="5">The sequence shown here is derived from an EMBL/GenBank/DDBJ whole genome shotgun (WGS) entry which is preliminary data.</text>
</comment>
<dbReference type="InterPro" id="IPR012340">
    <property type="entry name" value="NA-bd_OB-fold"/>
</dbReference>
<evidence type="ECO:0000313" key="5">
    <source>
        <dbReference type="EMBL" id="EFW04340.1"/>
    </source>
</evidence>
<organism evidence="5 6">
    <name type="scientific">Coprobacillus cateniformis</name>
    <dbReference type="NCBI Taxonomy" id="100884"/>
    <lineage>
        <taxon>Bacteria</taxon>
        <taxon>Bacillati</taxon>
        <taxon>Bacillota</taxon>
        <taxon>Erysipelotrichia</taxon>
        <taxon>Erysipelotrichales</taxon>
        <taxon>Coprobacillaceae</taxon>
        <taxon>Coprobacillus</taxon>
    </lineage>
</organism>
<evidence type="ECO:0000313" key="6">
    <source>
        <dbReference type="Proteomes" id="UP000003157"/>
    </source>
</evidence>
<dbReference type="InterPro" id="IPR002547">
    <property type="entry name" value="tRNA-bd_dom"/>
</dbReference>
<dbReference type="Gene3D" id="2.40.50.140">
    <property type="entry name" value="Nucleic acid-binding proteins"/>
    <property type="match status" value="1"/>
</dbReference>
<keyword evidence="1 3" id="KW-0820">tRNA-binding</keyword>
<keyword evidence="2 3" id="KW-0694">RNA-binding</keyword>
<accession>E7GCY1</accession>
<dbReference type="eggNOG" id="COG0073">
    <property type="taxonomic scope" value="Bacteria"/>
</dbReference>
<evidence type="ECO:0000259" key="4">
    <source>
        <dbReference type="PROSITE" id="PS50886"/>
    </source>
</evidence>
<protein>
    <submittedName>
        <fullName evidence="5">tRNA-binding protein</fullName>
    </submittedName>
</protein>
<dbReference type="EMBL" id="ADKX01000039">
    <property type="protein sequence ID" value="EFW04340.1"/>
    <property type="molecule type" value="Genomic_DNA"/>
</dbReference>
<dbReference type="OrthoDB" id="9805455at2"/>
<sequence>MNLHAFYNSKYIGDDLLIRLCSQREVTHYQQYHDLCVLYHHDQVIGYNLFHASTYISSLQDGKVKITPEFVEQLNRVLKNENQELVESDYDDRFRVGRVIQIEEHPDSDHMHICQVDTGDETLQIVCGAPNVALNQLVVVAKNDAVMPSGLIIKPSSLRGVESHGMLCSAKELALPNAPQVRGILILDENDYQVGNPFFK</sequence>
<dbReference type="Proteomes" id="UP000003157">
    <property type="component" value="Unassembled WGS sequence"/>
</dbReference>
<dbReference type="HOGENOM" id="CLU_098250_0_0_9"/>